<organism evidence="1 2">
    <name type="scientific">Neolewinella agarilytica</name>
    <dbReference type="NCBI Taxonomy" id="478744"/>
    <lineage>
        <taxon>Bacteria</taxon>
        <taxon>Pseudomonadati</taxon>
        <taxon>Bacteroidota</taxon>
        <taxon>Saprospiria</taxon>
        <taxon>Saprospirales</taxon>
        <taxon>Lewinellaceae</taxon>
        <taxon>Neolewinella</taxon>
    </lineage>
</organism>
<reference evidence="2" key="1">
    <citation type="submission" date="2016-10" db="EMBL/GenBank/DDBJ databases">
        <authorList>
            <person name="Varghese N."/>
            <person name="Submissions S."/>
        </authorList>
    </citation>
    <scope>NUCLEOTIDE SEQUENCE [LARGE SCALE GENOMIC DNA]</scope>
    <source>
        <strain evidence="2">DSM 24740</strain>
    </source>
</reference>
<dbReference type="InParanoid" id="A0A1H9KFA1"/>
<proteinExistence type="predicted"/>
<protein>
    <submittedName>
        <fullName evidence="1">Uncharacterized protein</fullName>
    </submittedName>
</protein>
<dbReference type="STRING" id="478744.SAMN05444359_12085"/>
<evidence type="ECO:0000313" key="2">
    <source>
        <dbReference type="Proteomes" id="UP000199021"/>
    </source>
</evidence>
<gene>
    <name evidence="1" type="ORF">SAMN05444359_12085</name>
</gene>
<dbReference type="Proteomes" id="UP000199021">
    <property type="component" value="Unassembled WGS sequence"/>
</dbReference>
<dbReference type="AlphaFoldDB" id="A0A1H9KFA1"/>
<accession>A0A1H9KFA1</accession>
<keyword evidence="2" id="KW-1185">Reference proteome</keyword>
<sequence length="44" mass="4796">MWTVDFSSVGDLLYYQAGFLRADIILPLMAAFSKGLTLKVSKGA</sequence>
<name>A0A1H9KFA1_9BACT</name>
<evidence type="ECO:0000313" key="1">
    <source>
        <dbReference type="EMBL" id="SEQ97834.1"/>
    </source>
</evidence>
<dbReference type="EMBL" id="FOFB01000020">
    <property type="protein sequence ID" value="SEQ97834.1"/>
    <property type="molecule type" value="Genomic_DNA"/>
</dbReference>